<dbReference type="AlphaFoldDB" id="A0A6A5HW75"/>
<feature type="compositionally biased region" description="Low complexity" evidence="1">
    <location>
        <begin position="180"/>
        <end position="191"/>
    </location>
</feature>
<protein>
    <recommendedName>
        <fullName evidence="4">PDZ domain-containing protein</fullName>
    </recommendedName>
</protein>
<evidence type="ECO:0000313" key="3">
    <source>
        <dbReference type="Proteomes" id="UP000483820"/>
    </source>
</evidence>
<feature type="region of interest" description="Disordered" evidence="1">
    <location>
        <begin position="1"/>
        <end position="31"/>
    </location>
</feature>
<feature type="region of interest" description="Disordered" evidence="1">
    <location>
        <begin position="170"/>
        <end position="198"/>
    </location>
</feature>
<dbReference type="SUPFAM" id="SSF50156">
    <property type="entry name" value="PDZ domain-like"/>
    <property type="match status" value="1"/>
</dbReference>
<dbReference type="InterPro" id="IPR036034">
    <property type="entry name" value="PDZ_sf"/>
</dbReference>
<dbReference type="KEGG" id="crq:GCK72_002402"/>
<gene>
    <name evidence="2" type="ORF">GCK72_002402</name>
</gene>
<proteinExistence type="predicted"/>
<comment type="caution">
    <text evidence="2">The sequence shown here is derived from an EMBL/GenBank/DDBJ whole genome shotgun (WGS) entry which is preliminary data.</text>
</comment>
<sequence>MDKVAAPNNDEARVEIPPPIAVPQEKSSAMEKVSIPAEREKNIGERKTGYEYSIIVINYKPGLKFGLGIKNVYKNVFVIKAEENSLVTGLFNVADRIIDVDGEPVHENQKCKVLLVKALKEKKIASLLIERGITEKALKDATDEMNEEHNQSVMAPPDVRSIMRKLEAHRHLRKSPSLESAAVPGSAVPSALTKNKDGKVERKACILEDGHKSVIIRMDNEENRDKLKRVEPKEPRKVEPKVESKTPPKQEKQEVKPEPKPEATPETKPETK</sequence>
<reference evidence="2 3" key="1">
    <citation type="submission" date="2019-12" db="EMBL/GenBank/DDBJ databases">
        <title>Chromosome-level assembly of the Caenorhabditis remanei genome.</title>
        <authorList>
            <person name="Teterina A.A."/>
            <person name="Willis J.H."/>
            <person name="Phillips P.C."/>
        </authorList>
    </citation>
    <scope>NUCLEOTIDE SEQUENCE [LARGE SCALE GENOMIC DNA]</scope>
    <source>
        <strain evidence="2 3">PX506</strain>
        <tissue evidence="2">Whole organism</tissue>
    </source>
</reference>
<dbReference type="InterPro" id="IPR040264">
    <property type="entry name" value="T15H9.4-like"/>
</dbReference>
<dbReference type="Proteomes" id="UP000483820">
    <property type="component" value="Chromosome I"/>
</dbReference>
<dbReference type="RefSeq" id="XP_003112131.2">
    <property type="nucleotide sequence ID" value="XM_003112083.2"/>
</dbReference>
<dbReference type="PANTHER" id="PTHR31327">
    <property type="entry name" value="SPERM MEIOSIS PDZ DOMAIN CONTAINING PROTEINS-RELATED"/>
    <property type="match status" value="1"/>
</dbReference>
<dbReference type="PANTHER" id="PTHR31327:SF12">
    <property type="entry name" value="PDZ DOMAIN-CONTAINING PROTEIN"/>
    <property type="match status" value="1"/>
</dbReference>
<accession>A0A6A5HW75</accession>
<evidence type="ECO:0000256" key="1">
    <source>
        <dbReference type="SAM" id="MobiDB-lite"/>
    </source>
</evidence>
<evidence type="ECO:0008006" key="4">
    <source>
        <dbReference type="Google" id="ProtNLM"/>
    </source>
</evidence>
<dbReference type="CTD" id="9810499"/>
<feature type="region of interest" description="Disordered" evidence="1">
    <location>
        <begin position="217"/>
        <end position="272"/>
    </location>
</feature>
<organism evidence="2 3">
    <name type="scientific">Caenorhabditis remanei</name>
    <name type="common">Caenorhabditis vulgaris</name>
    <dbReference type="NCBI Taxonomy" id="31234"/>
    <lineage>
        <taxon>Eukaryota</taxon>
        <taxon>Metazoa</taxon>
        <taxon>Ecdysozoa</taxon>
        <taxon>Nematoda</taxon>
        <taxon>Chromadorea</taxon>
        <taxon>Rhabditida</taxon>
        <taxon>Rhabditina</taxon>
        <taxon>Rhabditomorpha</taxon>
        <taxon>Rhabditoidea</taxon>
        <taxon>Rhabditidae</taxon>
        <taxon>Peloderinae</taxon>
        <taxon>Caenorhabditis</taxon>
    </lineage>
</organism>
<dbReference type="EMBL" id="WUAV01000001">
    <property type="protein sequence ID" value="KAF1770583.1"/>
    <property type="molecule type" value="Genomic_DNA"/>
</dbReference>
<evidence type="ECO:0000313" key="2">
    <source>
        <dbReference type="EMBL" id="KAF1770583.1"/>
    </source>
</evidence>
<name>A0A6A5HW75_CAERE</name>
<dbReference type="GeneID" id="9810499"/>